<evidence type="ECO:0000313" key="1">
    <source>
        <dbReference type="EMBL" id="EOZ99265.1"/>
    </source>
</evidence>
<evidence type="ECO:0000313" key="2">
    <source>
        <dbReference type="Proteomes" id="UP000006073"/>
    </source>
</evidence>
<proteinExistence type="predicted"/>
<organism evidence="1 2">
    <name type="scientific">Indibacter alkaliphilus (strain CCUG 57479 / KCTC 22604 / LW1)</name>
    <dbReference type="NCBI Taxonomy" id="1189612"/>
    <lineage>
        <taxon>Bacteria</taxon>
        <taxon>Pseudomonadati</taxon>
        <taxon>Bacteroidota</taxon>
        <taxon>Cytophagia</taxon>
        <taxon>Cytophagales</taxon>
        <taxon>Cyclobacteriaceae</taxon>
    </lineage>
</organism>
<reference evidence="1 2" key="1">
    <citation type="journal article" date="2013" name="Genome Announc.">
        <title>Draft Genome Sequence of Indibacter alkaliphilus Strain LW1T, Isolated from Lonar Lake, a Haloalkaline Lake in the Buldana District of Maharashtra, India.</title>
        <authorList>
            <person name="Singh A."/>
            <person name="Kumar Jangir P."/>
            <person name="Sharma R."/>
            <person name="Singh A."/>
            <person name="Kumar Pinnaka A."/>
            <person name="Shivaji S."/>
        </authorList>
    </citation>
    <scope>NUCLEOTIDE SEQUENCE [LARGE SCALE GENOMIC DNA]</scope>
    <source>
        <strain evidence="2">CCUG 57479 / KCTC 22604 / LW1</strain>
    </source>
</reference>
<comment type="caution">
    <text evidence="1">The sequence shown here is derived from an EMBL/GenBank/DDBJ whole genome shotgun (WGS) entry which is preliminary data.</text>
</comment>
<keyword evidence="2" id="KW-1185">Reference proteome</keyword>
<dbReference type="Proteomes" id="UP000006073">
    <property type="component" value="Unassembled WGS sequence"/>
</dbReference>
<protein>
    <submittedName>
        <fullName evidence="1">Uncharacterized protein</fullName>
    </submittedName>
</protein>
<accession>S2DPY1</accession>
<gene>
    <name evidence="1" type="ORF">A33Q_0643</name>
</gene>
<dbReference type="EMBL" id="ALWO02000014">
    <property type="protein sequence ID" value="EOZ99265.1"/>
    <property type="molecule type" value="Genomic_DNA"/>
</dbReference>
<name>S2DPY1_INDAL</name>
<dbReference type="AlphaFoldDB" id="S2DPY1"/>
<dbReference type="STRING" id="1189612.A33Q_0643"/>
<sequence length="38" mass="4473">MNKGPGENPGLFVLIFIKNPWNTRRMDRKNKKIPKNGY</sequence>